<feature type="chain" id="PRO_5020608199" description="Agarase" evidence="1">
    <location>
        <begin position="25"/>
        <end position="476"/>
    </location>
</feature>
<sequence>MLKMKYIVSIPAALLAICLAGCKAQYGGKLFIESRKDNKDSVWSKYEANTVNTLPGFTQRKEPPTSGYGGWKDWRAKATGFFRTEKVKDRWWIIDPDGYPYIHKAVVAFNPGKSEKQKQTFQHKFGTLDSWVQQSSDMLKGYGFNGAGAWTNVDLLRQQKQPLVYTLIISPMGAYHKDHLKKFGGKYEEAGWQGYRYDLAMVFDKEFDNYIVEAVKPIAKYKNDKYLLGYFTDNELPWVFDALDRHLTKLGKTEQGYIAAEKWLKQRKGNNATVNDITDEDRAAFTAFYFDTYMKKVVTALRKADPNHLYLGCRFNQDKERQELSNPEIFKVAGRYMDIISVNHYRKWEPDQQIFDNWAAWSGKPVIITEWYTKAVDSGLPNNTGAGWLVHSQKDRGIFYQNFTLGLLRNKNCVGWHWFKYMDNDPEDKTTDPSNRDSNKGVVDRYFSPYTPLLEQMKIVNTNTYNLISYFDKTQQ</sequence>
<evidence type="ECO:0000313" key="3">
    <source>
        <dbReference type="Proteomes" id="UP000290545"/>
    </source>
</evidence>
<proteinExistence type="predicted"/>
<dbReference type="Gene3D" id="3.20.20.80">
    <property type="entry name" value="Glycosidases"/>
    <property type="match status" value="1"/>
</dbReference>
<evidence type="ECO:0000313" key="2">
    <source>
        <dbReference type="EMBL" id="RXK86216.1"/>
    </source>
</evidence>
<organism evidence="2 3">
    <name type="scientific">Filimonas effusa</name>
    <dbReference type="NCBI Taxonomy" id="2508721"/>
    <lineage>
        <taxon>Bacteria</taxon>
        <taxon>Pseudomonadati</taxon>
        <taxon>Bacteroidota</taxon>
        <taxon>Chitinophagia</taxon>
        <taxon>Chitinophagales</taxon>
        <taxon>Chitinophagaceae</taxon>
        <taxon>Filimonas</taxon>
    </lineage>
</organism>
<reference evidence="2 3" key="1">
    <citation type="submission" date="2019-01" db="EMBL/GenBank/DDBJ databases">
        <title>Filimonas sp. strain TTM-71.</title>
        <authorList>
            <person name="Chen W.-M."/>
        </authorList>
    </citation>
    <scope>NUCLEOTIDE SEQUENCE [LARGE SCALE GENOMIC DNA]</scope>
    <source>
        <strain evidence="2 3">TTM-71</strain>
    </source>
</reference>
<evidence type="ECO:0008006" key="4">
    <source>
        <dbReference type="Google" id="ProtNLM"/>
    </source>
</evidence>
<keyword evidence="1" id="KW-0732">Signal</keyword>
<evidence type="ECO:0000256" key="1">
    <source>
        <dbReference type="SAM" id="SignalP"/>
    </source>
</evidence>
<dbReference type="InterPro" id="IPR017853">
    <property type="entry name" value="GH"/>
</dbReference>
<dbReference type="AlphaFoldDB" id="A0A4V1MAK7"/>
<dbReference type="OrthoDB" id="9760450at2"/>
<protein>
    <recommendedName>
        <fullName evidence="4">Agarase</fullName>
    </recommendedName>
</protein>
<feature type="signal peptide" evidence="1">
    <location>
        <begin position="1"/>
        <end position="24"/>
    </location>
</feature>
<keyword evidence="3" id="KW-1185">Reference proteome</keyword>
<accession>A0A4V1MAK7</accession>
<gene>
    <name evidence="2" type="ORF">ESB13_05255</name>
</gene>
<comment type="caution">
    <text evidence="2">The sequence shown here is derived from an EMBL/GenBank/DDBJ whole genome shotgun (WGS) entry which is preliminary data.</text>
</comment>
<dbReference type="EMBL" id="SDHZ01000001">
    <property type="protein sequence ID" value="RXK86216.1"/>
    <property type="molecule type" value="Genomic_DNA"/>
</dbReference>
<dbReference type="Proteomes" id="UP000290545">
    <property type="component" value="Unassembled WGS sequence"/>
</dbReference>
<name>A0A4V1MAK7_9BACT</name>
<dbReference type="SUPFAM" id="SSF51445">
    <property type="entry name" value="(Trans)glycosidases"/>
    <property type="match status" value="1"/>
</dbReference>